<gene>
    <name evidence="4" type="primary">hemW</name>
    <name evidence="4" type="ORF">L0U88_16760</name>
</gene>
<dbReference type="SFLD" id="SFLDS00029">
    <property type="entry name" value="Radical_SAM"/>
    <property type="match status" value="1"/>
</dbReference>
<dbReference type="RefSeq" id="WP_234867358.1">
    <property type="nucleotide sequence ID" value="NZ_JAKEVY010000004.1"/>
</dbReference>
<dbReference type="Proteomes" id="UP001200145">
    <property type="component" value="Unassembled WGS sequence"/>
</dbReference>
<dbReference type="SFLD" id="SFLDF00562">
    <property type="entry name" value="HemN-like__clustered_with_heat"/>
    <property type="match status" value="1"/>
</dbReference>
<accession>A0ABS9BKV9</accession>
<dbReference type="SUPFAM" id="SSF102114">
    <property type="entry name" value="Radical SAM enzymes"/>
    <property type="match status" value="1"/>
</dbReference>
<dbReference type="PANTHER" id="PTHR13932:SF5">
    <property type="entry name" value="RADICAL S-ADENOSYL METHIONINE DOMAIN-CONTAINING PROTEIN 1, MITOCHONDRIAL"/>
    <property type="match status" value="1"/>
</dbReference>
<dbReference type="SMART" id="SM00729">
    <property type="entry name" value="Elp3"/>
    <property type="match status" value="1"/>
</dbReference>
<dbReference type="InterPro" id="IPR023404">
    <property type="entry name" value="rSAM_horseshoe"/>
</dbReference>
<dbReference type="PROSITE" id="PS51918">
    <property type="entry name" value="RADICAL_SAM"/>
    <property type="match status" value="1"/>
</dbReference>
<dbReference type="InterPro" id="IPR010723">
    <property type="entry name" value="HemN_C"/>
</dbReference>
<dbReference type="InterPro" id="IPR004559">
    <property type="entry name" value="HemW-like"/>
</dbReference>
<keyword evidence="2" id="KW-0143">Chaperone</keyword>
<dbReference type="SFLD" id="SFLDG01065">
    <property type="entry name" value="anaerobic_coproporphyrinogen-I"/>
    <property type="match status" value="1"/>
</dbReference>
<dbReference type="Pfam" id="PF06969">
    <property type="entry name" value="HemN_C"/>
    <property type="match status" value="1"/>
</dbReference>
<evidence type="ECO:0000256" key="2">
    <source>
        <dbReference type="RuleBase" id="RU364116"/>
    </source>
</evidence>
<dbReference type="InterPro" id="IPR058240">
    <property type="entry name" value="rSAM_sf"/>
</dbReference>
<keyword evidence="2" id="KW-0004">4Fe-4S</keyword>
<evidence type="ECO:0000313" key="4">
    <source>
        <dbReference type="EMBL" id="MCF1716296.1"/>
    </source>
</evidence>
<name>A0ABS9BKV9_9BACT</name>
<dbReference type="NCBIfam" id="TIGR00539">
    <property type="entry name" value="hemN_rel"/>
    <property type="match status" value="1"/>
</dbReference>
<comment type="subcellular location">
    <subcellularLocation>
        <location evidence="2">Cytoplasm</location>
    </subcellularLocation>
</comment>
<dbReference type="CDD" id="cd01335">
    <property type="entry name" value="Radical_SAM"/>
    <property type="match status" value="1"/>
</dbReference>
<dbReference type="InterPro" id="IPR034505">
    <property type="entry name" value="Coproporphyrinogen-III_oxidase"/>
</dbReference>
<evidence type="ECO:0000259" key="3">
    <source>
        <dbReference type="PROSITE" id="PS51918"/>
    </source>
</evidence>
<keyword evidence="2" id="KW-0949">S-adenosyl-L-methionine</keyword>
<proteinExistence type="inferred from homology"/>
<reference evidence="4 5" key="1">
    <citation type="submission" date="2022-01" db="EMBL/GenBank/DDBJ databases">
        <title>Flavihumibacter sp. nov., isolated from sediment of a river.</title>
        <authorList>
            <person name="Liu H."/>
        </authorList>
    </citation>
    <scope>NUCLEOTIDE SEQUENCE [LARGE SCALE GENOMIC DNA]</scope>
    <source>
        <strain evidence="4 5">RY-1</strain>
    </source>
</reference>
<dbReference type="InterPro" id="IPR006638">
    <property type="entry name" value="Elp3/MiaA/NifB-like_rSAM"/>
</dbReference>
<protein>
    <recommendedName>
        <fullName evidence="2">Heme chaperone HemW</fullName>
    </recommendedName>
</protein>
<dbReference type="InterPro" id="IPR007197">
    <property type="entry name" value="rSAM"/>
</dbReference>
<keyword evidence="2" id="KW-0349">Heme</keyword>
<comment type="function">
    <text evidence="2">Probably acts as a heme chaperone, transferring heme to an unknown acceptor. Binds one molecule of heme per monomer, possibly covalently. Binds 1 [4Fe-4S] cluster. The cluster is coordinated with 3 cysteines and an exchangeable S-adenosyl-L-methionine.</text>
</comment>
<evidence type="ECO:0000313" key="5">
    <source>
        <dbReference type="Proteomes" id="UP001200145"/>
    </source>
</evidence>
<dbReference type="PANTHER" id="PTHR13932">
    <property type="entry name" value="COPROPORPHYRINIGEN III OXIDASE"/>
    <property type="match status" value="1"/>
</dbReference>
<dbReference type="Gene3D" id="3.80.30.20">
    <property type="entry name" value="tm_1862 like domain"/>
    <property type="match status" value="1"/>
</dbReference>
<keyword evidence="2" id="KW-0411">Iron-sulfur</keyword>
<keyword evidence="2" id="KW-0408">Iron</keyword>
<evidence type="ECO:0000256" key="1">
    <source>
        <dbReference type="ARBA" id="ARBA00006100"/>
    </source>
</evidence>
<comment type="caution">
    <text evidence="4">The sequence shown here is derived from an EMBL/GenBank/DDBJ whole genome shotgun (WGS) entry which is preliminary data.</text>
</comment>
<dbReference type="EMBL" id="JAKEVY010000004">
    <property type="protein sequence ID" value="MCF1716296.1"/>
    <property type="molecule type" value="Genomic_DNA"/>
</dbReference>
<dbReference type="Pfam" id="PF04055">
    <property type="entry name" value="Radical_SAM"/>
    <property type="match status" value="1"/>
</dbReference>
<dbReference type="SFLD" id="SFLDF00288">
    <property type="entry name" value="HemN-like__clustered_with_nucl"/>
    <property type="match status" value="1"/>
</dbReference>
<feature type="domain" description="Radical SAM core" evidence="3">
    <location>
        <begin position="1"/>
        <end position="231"/>
    </location>
</feature>
<comment type="similarity">
    <text evidence="1">Belongs to the anaerobic coproporphyrinogen-III oxidase family. HemW subfamily.</text>
</comment>
<sequence>MAGIYIHIPFCRKACHYCNFHFSTQLDNKLRMANAIARELTERAPIWQAHPIETLYFGGGTPSLLSQEELNTLLSVVRDQFNLSPTAEITLEANPDDLTSPALDSWQAAGINRLSIGIQSFHETDLRWMNRAHTAVEAREGLKRVQAAGFENFSIDLIYGTPGLSDEAWMENLQIAISSRVPHLSCYALTVEEKTALAHLVKSGRMPDTDPEQQSRHFLLLMETVRKSGYEHYEISNFALPGYRSRHNSSYWSGKLYLGAGPGAHSFDGHSRRWNISNNALYIKAIETGENFHEEEVLTKENRRHEYIMTALRTVEGLDMKYYTDQYGLSETKLLEKKLNQYLELTRKEGPDRLVFSSDRIQLTDEGKLFADGIASFFF</sequence>
<keyword evidence="5" id="KW-1185">Reference proteome</keyword>
<organism evidence="4 5">
    <name type="scientific">Flavihumibacter fluminis</name>
    <dbReference type="NCBI Taxonomy" id="2909236"/>
    <lineage>
        <taxon>Bacteria</taxon>
        <taxon>Pseudomonadati</taxon>
        <taxon>Bacteroidota</taxon>
        <taxon>Chitinophagia</taxon>
        <taxon>Chitinophagales</taxon>
        <taxon>Chitinophagaceae</taxon>
        <taxon>Flavihumibacter</taxon>
    </lineage>
</organism>
<keyword evidence="2" id="KW-0479">Metal-binding</keyword>
<keyword evidence="2" id="KW-0963">Cytoplasm</keyword>